<protein>
    <submittedName>
        <fullName evidence="2">Uncharacterized protein</fullName>
    </submittedName>
</protein>
<dbReference type="EMBL" id="PQXO01000584">
    <property type="protein sequence ID" value="TGO83841.1"/>
    <property type="molecule type" value="Genomic_DNA"/>
</dbReference>
<evidence type="ECO:0000313" key="3">
    <source>
        <dbReference type="Proteomes" id="UP000297280"/>
    </source>
</evidence>
<evidence type="ECO:0000313" key="2">
    <source>
        <dbReference type="EMBL" id="TGO83841.1"/>
    </source>
</evidence>
<comment type="caution">
    <text evidence="2">The sequence shown here is derived from an EMBL/GenBank/DDBJ whole genome shotgun (WGS) entry which is preliminary data.</text>
</comment>
<gene>
    <name evidence="2" type="ORF">BPOR_0585g00040</name>
</gene>
<feature type="region of interest" description="Disordered" evidence="1">
    <location>
        <begin position="352"/>
        <end position="406"/>
    </location>
</feature>
<dbReference type="AlphaFoldDB" id="A0A4Z1KCD8"/>
<keyword evidence="3" id="KW-1185">Reference proteome</keyword>
<accession>A0A4Z1KCD8</accession>
<proteinExistence type="predicted"/>
<name>A0A4Z1KCD8_9HELO</name>
<reference evidence="2 3" key="1">
    <citation type="submission" date="2017-12" db="EMBL/GenBank/DDBJ databases">
        <title>Comparative genomics of Botrytis spp.</title>
        <authorList>
            <person name="Valero-Jimenez C.A."/>
            <person name="Tapia P."/>
            <person name="Veloso J."/>
            <person name="Silva-Moreno E."/>
            <person name="Staats M."/>
            <person name="Valdes J.H."/>
            <person name="Van Kan J.A.L."/>
        </authorList>
    </citation>
    <scope>NUCLEOTIDE SEQUENCE [LARGE SCALE GENOMIC DNA]</scope>
    <source>
        <strain evidence="2 3">MUCL3349</strain>
    </source>
</reference>
<dbReference type="Proteomes" id="UP000297280">
    <property type="component" value="Unassembled WGS sequence"/>
</dbReference>
<organism evidence="2 3">
    <name type="scientific">Botrytis porri</name>
    <dbReference type="NCBI Taxonomy" id="87229"/>
    <lineage>
        <taxon>Eukaryota</taxon>
        <taxon>Fungi</taxon>
        <taxon>Dikarya</taxon>
        <taxon>Ascomycota</taxon>
        <taxon>Pezizomycotina</taxon>
        <taxon>Leotiomycetes</taxon>
        <taxon>Helotiales</taxon>
        <taxon>Sclerotiniaceae</taxon>
        <taxon>Botrytis</taxon>
    </lineage>
</organism>
<sequence length="471" mass="52358">MMNLPNSISQVIYWLAALLATSKPKNQNFTEIIMDQIKERTRRNDLVIRRQVMSTKEKMSVFMEKVLFFVTNGSVPGTAIELRSSNGVNGLKGLVILKSGAYHETEQWYLFGIAHNAQKKAQIKVDKETKLNTEMNRQSNVITEQRLGMREITEEEYDRGIIDYRTYKPITITVIDVHGVTHVQEVIDFNPSVSLGEVTQPERVEMAGEELSGSQEKVEMVEDNHTAITGELNARGSLQMVKDNPTTITKESSDKERLRMVEDNHPSVTEQSSDRESLQILDNNHPAIINDPSDKESLEMIAIDMNDQITTSTPKILIEISSSINPIPVPTSSPPSTPKCPFQSAHPSIAYTAATVGPVKPTSTTPNSPTRKRSPKKPSPSNPSSKSPTPPPFAPNPTSSNEASMLSSANRLLCTSPTPKINTSTNISISIGGNRRGGIWISKRKQLTSKKIVGDRGSWLRGFRRKRGRKW</sequence>
<evidence type="ECO:0000256" key="1">
    <source>
        <dbReference type="SAM" id="MobiDB-lite"/>
    </source>
</evidence>